<dbReference type="InterPro" id="IPR007459">
    <property type="entry name" value="DNA_pol3_chi"/>
</dbReference>
<proteinExistence type="predicted"/>
<dbReference type="RefSeq" id="WP_072789792.1">
    <property type="nucleotide sequence ID" value="NZ_FQWM01000001.1"/>
</dbReference>
<dbReference type="Gene3D" id="3.40.50.10110">
    <property type="entry name" value="DNA polymerase III subunit chi"/>
    <property type="match status" value="1"/>
</dbReference>
<reference evidence="2" key="1">
    <citation type="submission" date="2016-11" db="EMBL/GenBank/DDBJ databases">
        <authorList>
            <person name="Varghese N."/>
            <person name="Submissions S."/>
        </authorList>
    </citation>
    <scope>NUCLEOTIDE SEQUENCE [LARGE SCALE GENOMIC DNA]</scope>
    <source>
        <strain evidence="2">DSM 28223</strain>
    </source>
</reference>
<organism evidence="1 2">
    <name type="scientific">Cognatishimia maritima</name>
    <dbReference type="NCBI Taxonomy" id="870908"/>
    <lineage>
        <taxon>Bacteria</taxon>
        <taxon>Pseudomonadati</taxon>
        <taxon>Pseudomonadota</taxon>
        <taxon>Alphaproteobacteria</taxon>
        <taxon>Rhodobacterales</taxon>
        <taxon>Paracoccaceae</taxon>
        <taxon>Cognatishimia</taxon>
    </lineage>
</organism>
<dbReference type="GO" id="GO:0003887">
    <property type="term" value="F:DNA-directed DNA polymerase activity"/>
    <property type="evidence" value="ECO:0007669"/>
    <property type="project" value="InterPro"/>
</dbReference>
<dbReference type="GO" id="GO:0032298">
    <property type="term" value="P:positive regulation of DNA-templated DNA replication initiation"/>
    <property type="evidence" value="ECO:0007669"/>
    <property type="project" value="TreeGrafter"/>
</dbReference>
<evidence type="ECO:0000313" key="1">
    <source>
        <dbReference type="EMBL" id="SHG31443.1"/>
    </source>
</evidence>
<name>A0A1M5IUJ1_9RHOB</name>
<dbReference type="OrthoDB" id="9795973at2"/>
<dbReference type="EMBL" id="FQWM01000001">
    <property type="protein sequence ID" value="SHG31443.1"/>
    <property type="molecule type" value="Genomic_DNA"/>
</dbReference>
<dbReference type="Proteomes" id="UP000184211">
    <property type="component" value="Unassembled WGS sequence"/>
</dbReference>
<dbReference type="GO" id="GO:0003677">
    <property type="term" value="F:DNA binding"/>
    <property type="evidence" value="ECO:0007669"/>
    <property type="project" value="InterPro"/>
</dbReference>
<dbReference type="AlphaFoldDB" id="A0A1M5IUJ1"/>
<dbReference type="PANTHER" id="PTHR38767:SF1">
    <property type="entry name" value="DNA POLYMERASE III SUBUNIT CHI"/>
    <property type="match status" value="1"/>
</dbReference>
<dbReference type="Pfam" id="PF04364">
    <property type="entry name" value="DNA_pol3_chi"/>
    <property type="match status" value="1"/>
</dbReference>
<dbReference type="InterPro" id="IPR036768">
    <property type="entry name" value="PolIII_chi_sf"/>
</dbReference>
<protein>
    <submittedName>
        <fullName evidence="1">DNA polymerase III, chi subunit</fullName>
    </submittedName>
</protein>
<dbReference type="SUPFAM" id="SSF102400">
    <property type="entry name" value="DNA polymerase III chi subunit"/>
    <property type="match status" value="1"/>
</dbReference>
<dbReference type="PANTHER" id="PTHR38767">
    <property type="entry name" value="DNA POLYMERASE III SUBUNIT CHI"/>
    <property type="match status" value="1"/>
</dbReference>
<sequence>MGAAYFYHLTHSPLDVALPMLLEKAIGAGWRVAVRGTDAARLDMLDQKLWLGREESFLPHAIAGGPHDAMQPILLTTESSAPNDASCLMSVDGAEISAEEIQAMDRVCILFDGLDDEAVSHARRQWKALTDAGCAAQYWSEESGQWEKKAEKSVA</sequence>
<dbReference type="NCBIfam" id="NF004347">
    <property type="entry name" value="PRK05728.1-4"/>
    <property type="match status" value="1"/>
</dbReference>
<dbReference type="STRING" id="870908.SAMN04488044_0437"/>
<accession>A0A1M5IUJ1</accession>
<dbReference type="GO" id="GO:0006260">
    <property type="term" value="P:DNA replication"/>
    <property type="evidence" value="ECO:0007669"/>
    <property type="project" value="InterPro"/>
</dbReference>
<gene>
    <name evidence="1" type="ORF">SAMN04488044_0437</name>
</gene>
<evidence type="ECO:0000313" key="2">
    <source>
        <dbReference type="Proteomes" id="UP000184211"/>
    </source>
</evidence>
<keyword evidence="2" id="KW-1185">Reference proteome</keyword>